<evidence type="ECO:0000256" key="2">
    <source>
        <dbReference type="ARBA" id="ARBA00008180"/>
    </source>
</evidence>
<feature type="region of interest" description="Disordered" evidence="6">
    <location>
        <begin position="1"/>
        <end position="84"/>
    </location>
</feature>
<comment type="subcellular location">
    <subcellularLocation>
        <location evidence="1">Golgi apparatus</location>
        <location evidence="1">trans-Golgi network</location>
    </subcellularLocation>
</comment>
<proteinExistence type="inferred from homology"/>
<feature type="compositionally biased region" description="Low complexity" evidence="6">
    <location>
        <begin position="46"/>
        <end position="63"/>
    </location>
</feature>
<dbReference type="GO" id="GO:0006896">
    <property type="term" value="P:Golgi to vacuole transport"/>
    <property type="evidence" value="ECO:0007669"/>
    <property type="project" value="TreeGrafter"/>
</dbReference>
<keyword evidence="5" id="KW-0333">Golgi apparatus</keyword>
<evidence type="ECO:0000256" key="5">
    <source>
        <dbReference type="ARBA" id="ARBA00023034"/>
    </source>
</evidence>
<organism evidence="9 10">
    <name type="scientific">Ascodesmis nigricans</name>
    <dbReference type="NCBI Taxonomy" id="341454"/>
    <lineage>
        <taxon>Eukaryota</taxon>
        <taxon>Fungi</taxon>
        <taxon>Dikarya</taxon>
        <taxon>Ascomycota</taxon>
        <taxon>Pezizomycotina</taxon>
        <taxon>Pezizomycetes</taxon>
        <taxon>Pezizales</taxon>
        <taxon>Ascodesmidaceae</taxon>
        <taxon>Ascodesmis</taxon>
    </lineage>
</organism>
<dbReference type="Pfam" id="PF20655">
    <property type="entry name" value="Vps52_C"/>
    <property type="match status" value="1"/>
</dbReference>
<dbReference type="PANTHER" id="PTHR14190:SF7">
    <property type="entry name" value="VACUOLAR PROTEIN SORTING-ASSOCIATED PROTEIN 52 HOMOLOG"/>
    <property type="match status" value="1"/>
</dbReference>
<sequence length="679" mass="76804">MSNWLSSTWHHTHQASSSPPPGTSANLRNYTPSPLGRRPTAPQLHSGLSSMSSPNNSTTSLSGMAKQPQHQPLGYRKAISMPPPHWTKEPLTVLEGMLGTSVNRAADGPDEKELGKGEVVDGLNLQLPELDEAETLEFEEFSLGEFASRLESQEPQVEKSPEEYEQEKERFLDLHRSIKACDEVLKSVEAYLSSFQSDLGAVSAEIESLQNRSMTLNRKLDNRKLTEKLLGPVVEDIVIPPNDVRRLIEGDVNEAWVKALHETERRMKAIEAMDPEKIQAVREVKPELEKITHKIIERVRDFFVSRIKALRLPGANAQMIQQSAFIRYKDLFQFIVNHHDQLAEEIVQAYINTMRWYYLSNFQRYHKSLEKLKIHTMDSNDVLGHDQATKGPTINLLSSLKSSTPTTYDPFSIGRRISIVQNRTSPLIMASQADDDKSVHYMEFPFRNFHLALMENCSSEYAFLTDFLSHKNLSQIATIFHQIWDPTFTLGQNFVKSLVEPTFDSIGVLICVRLNQDATFEMQKRRIPPVESYLNATNMLLWPRFQIILSAHCESLRRLASSSATLSTASKSAAGKQQQQNTAPHPITQKFSTLLHALLALSTGSGDDEPVGNSLMRLRTDYEALMTRLSSAITEQWRRERFLGNNYSLVVTIIGDTDGKLAAEQKAHFDQLKNAFQEL</sequence>
<dbReference type="GO" id="GO:0042147">
    <property type="term" value="P:retrograde transport, endosome to Golgi"/>
    <property type="evidence" value="ECO:0007669"/>
    <property type="project" value="TreeGrafter"/>
</dbReference>
<dbReference type="Pfam" id="PF04129">
    <property type="entry name" value="Vps52_CC"/>
    <property type="match status" value="1"/>
</dbReference>
<feature type="domain" description="Vps52 C-terminal" evidence="8">
    <location>
        <begin position="352"/>
        <end position="677"/>
    </location>
</feature>
<dbReference type="GO" id="GO:0032456">
    <property type="term" value="P:endocytic recycling"/>
    <property type="evidence" value="ECO:0007669"/>
    <property type="project" value="TreeGrafter"/>
</dbReference>
<evidence type="ECO:0000259" key="7">
    <source>
        <dbReference type="Pfam" id="PF04129"/>
    </source>
</evidence>
<dbReference type="InterPro" id="IPR007258">
    <property type="entry name" value="Vps52"/>
</dbReference>
<evidence type="ECO:0000259" key="8">
    <source>
        <dbReference type="Pfam" id="PF20655"/>
    </source>
</evidence>
<dbReference type="EMBL" id="ML220112">
    <property type="protein sequence ID" value="TGZ85009.1"/>
    <property type="molecule type" value="Genomic_DNA"/>
</dbReference>
<dbReference type="GO" id="GO:0019905">
    <property type="term" value="F:syntaxin binding"/>
    <property type="evidence" value="ECO:0007669"/>
    <property type="project" value="TreeGrafter"/>
</dbReference>
<evidence type="ECO:0000313" key="9">
    <source>
        <dbReference type="EMBL" id="TGZ85009.1"/>
    </source>
</evidence>
<keyword evidence="10" id="KW-1185">Reference proteome</keyword>
<dbReference type="InParanoid" id="A0A4S2N6Q0"/>
<dbReference type="GO" id="GO:0015031">
    <property type="term" value="P:protein transport"/>
    <property type="evidence" value="ECO:0007669"/>
    <property type="project" value="UniProtKB-KW"/>
</dbReference>
<dbReference type="GO" id="GO:0005829">
    <property type="term" value="C:cytosol"/>
    <property type="evidence" value="ECO:0007669"/>
    <property type="project" value="GOC"/>
</dbReference>
<dbReference type="STRING" id="341454.A0A4S2N6Q0"/>
<dbReference type="AlphaFoldDB" id="A0A4S2N6Q0"/>
<dbReference type="OrthoDB" id="19482at2759"/>
<gene>
    <name evidence="9" type="ORF">EX30DRAFT_337438</name>
</gene>
<evidence type="ECO:0000256" key="1">
    <source>
        <dbReference type="ARBA" id="ARBA00004601"/>
    </source>
</evidence>
<dbReference type="FunCoup" id="A0A4S2N6Q0">
    <property type="interactions" value="877"/>
</dbReference>
<keyword evidence="3" id="KW-0813">Transport</keyword>
<dbReference type="InterPro" id="IPR048361">
    <property type="entry name" value="Vps52_C"/>
</dbReference>
<evidence type="ECO:0000256" key="3">
    <source>
        <dbReference type="ARBA" id="ARBA00022448"/>
    </source>
</evidence>
<name>A0A4S2N6Q0_9PEZI</name>
<reference evidence="9 10" key="1">
    <citation type="submission" date="2019-04" db="EMBL/GenBank/DDBJ databases">
        <title>Comparative genomics and transcriptomics to analyze fruiting body development in filamentous ascomycetes.</title>
        <authorList>
            <consortium name="DOE Joint Genome Institute"/>
            <person name="Lutkenhaus R."/>
            <person name="Traeger S."/>
            <person name="Breuer J."/>
            <person name="Kuo A."/>
            <person name="Lipzen A."/>
            <person name="Pangilinan J."/>
            <person name="Dilworth D."/>
            <person name="Sandor L."/>
            <person name="Poggeler S."/>
            <person name="Barry K."/>
            <person name="Grigoriev I.V."/>
            <person name="Nowrousian M."/>
        </authorList>
    </citation>
    <scope>NUCLEOTIDE SEQUENCE [LARGE SCALE GENOMIC DNA]</scope>
    <source>
        <strain evidence="9 10">CBS 389.68</strain>
    </source>
</reference>
<dbReference type="PANTHER" id="PTHR14190">
    <property type="entry name" value="SUPPRESSOR OF ACTIN MUTATIONS 2/VACUOLAR PROTEIN SORTING 52"/>
    <property type="match status" value="1"/>
</dbReference>
<dbReference type="GO" id="GO:0000938">
    <property type="term" value="C:GARP complex"/>
    <property type="evidence" value="ECO:0007669"/>
    <property type="project" value="TreeGrafter"/>
</dbReference>
<evidence type="ECO:0000313" key="10">
    <source>
        <dbReference type="Proteomes" id="UP000298138"/>
    </source>
</evidence>
<protein>
    <submittedName>
        <fullName evidence="9">Vps52-domain-containing protein</fullName>
    </submittedName>
</protein>
<comment type="similarity">
    <text evidence="2">Belongs to the VPS52 family.</text>
</comment>
<feature type="compositionally biased region" description="Polar residues" evidence="6">
    <location>
        <begin position="1"/>
        <end position="32"/>
    </location>
</feature>
<feature type="domain" description="Vps52 coiled-coil" evidence="7">
    <location>
        <begin position="165"/>
        <end position="335"/>
    </location>
</feature>
<dbReference type="InterPro" id="IPR048319">
    <property type="entry name" value="Vps52_CC"/>
</dbReference>
<dbReference type="Proteomes" id="UP000298138">
    <property type="component" value="Unassembled WGS sequence"/>
</dbReference>
<accession>A0A4S2N6Q0</accession>
<evidence type="ECO:0000256" key="4">
    <source>
        <dbReference type="ARBA" id="ARBA00022927"/>
    </source>
</evidence>
<keyword evidence="4" id="KW-0653">Protein transport</keyword>
<evidence type="ECO:0000256" key="6">
    <source>
        <dbReference type="SAM" id="MobiDB-lite"/>
    </source>
</evidence>